<dbReference type="PANTHER" id="PTHR33799">
    <property type="entry name" value="PTS PERMEASE-RELATED-RELATED"/>
    <property type="match status" value="1"/>
</dbReference>
<dbReference type="AlphaFoldDB" id="A0A5D8QHB4"/>
<comment type="subcellular location">
    <subcellularLocation>
        <location evidence="1">Cytoplasm</location>
    </subcellularLocation>
</comment>
<dbReference type="GO" id="GO:0016301">
    <property type="term" value="F:kinase activity"/>
    <property type="evidence" value="ECO:0007669"/>
    <property type="project" value="UniProtKB-KW"/>
</dbReference>
<keyword evidence="5" id="KW-0808">Transferase</keyword>
<dbReference type="Pfam" id="PF03610">
    <property type="entry name" value="EIIA-man"/>
    <property type="match status" value="1"/>
</dbReference>
<keyword evidence="10" id="KW-1185">Reference proteome</keyword>
<dbReference type="InterPro" id="IPR036662">
    <property type="entry name" value="PTS_EIIA_man-typ_sf"/>
</dbReference>
<evidence type="ECO:0000256" key="3">
    <source>
        <dbReference type="ARBA" id="ARBA00022490"/>
    </source>
</evidence>
<comment type="caution">
    <text evidence="9">The sequence shown here is derived from an EMBL/GenBank/DDBJ whole genome shotgun (WGS) entry which is preliminary data.</text>
</comment>
<evidence type="ECO:0000256" key="1">
    <source>
        <dbReference type="ARBA" id="ARBA00004496"/>
    </source>
</evidence>
<keyword evidence="3" id="KW-0963">Cytoplasm</keyword>
<evidence type="ECO:0000313" key="10">
    <source>
        <dbReference type="Proteomes" id="UP000322976"/>
    </source>
</evidence>
<dbReference type="InterPro" id="IPR033887">
    <property type="entry name" value="PTS_IIA_man"/>
</dbReference>
<dbReference type="InterPro" id="IPR051471">
    <property type="entry name" value="Bacterial_PTS_sugar_comp"/>
</dbReference>
<dbReference type="GO" id="GO:0009401">
    <property type="term" value="P:phosphoenolpyruvate-dependent sugar phosphotransferase system"/>
    <property type="evidence" value="ECO:0007669"/>
    <property type="project" value="UniProtKB-KW"/>
</dbReference>
<keyword evidence="2" id="KW-0813">Transport</keyword>
<evidence type="ECO:0000256" key="2">
    <source>
        <dbReference type="ARBA" id="ARBA00022448"/>
    </source>
</evidence>
<evidence type="ECO:0000259" key="8">
    <source>
        <dbReference type="PROSITE" id="PS51096"/>
    </source>
</evidence>
<dbReference type="GO" id="GO:0005737">
    <property type="term" value="C:cytoplasm"/>
    <property type="evidence" value="ECO:0007669"/>
    <property type="project" value="UniProtKB-SubCell"/>
</dbReference>
<gene>
    <name evidence="9" type="ORF">FWJ32_03095</name>
</gene>
<keyword evidence="6" id="KW-0598">Phosphotransferase system</keyword>
<dbReference type="Proteomes" id="UP000322976">
    <property type="component" value="Unassembled WGS sequence"/>
</dbReference>
<sequence>MKKTALILISHGRMAEETLKSAEMIVGNIDSAYAVSMDAKDGAEGLKKKIKEVMDEVKGYSNIIVMVDLIGGTPSNVATTELFKNEKVKLISGFNLGMVLEFATSYIDDAEELKDHLVEVGKSGIKDVFKEIAGIMKN</sequence>
<dbReference type="SUPFAM" id="SSF53062">
    <property type="entry name" value="PTS system fructose IIA component-like"/>
    <property type="match status" value="1"/>
</dbReference>
<dbReference type="CDD" id="cd00006">
    <property type="entry name" value="PTS_IIA_man"/>
    <property type="match status" value="1"/>
</dbReference>
<evidence type="ECO:0000256" key="4">
    <source>
        <dbReference type="ARBA" id="ARBA00022597"/>
    </source>
</evidence>
<evidence type="ECO:0000313" key="9">
    <source>
        <dbReference type="EMBL" id="TZE82953.1"/>
    </source>
</evidence>
<organism evidence="9 10">
    <name type="scientific">Calorimonas adulescens</name>
    <dbReference type="NCBI Taxonomy" id="2606906"/>
    <lineage>
        <taxon>Bacteria</taxon>
        <taxon>Bacillati</taxon>
        <taxon>Bacillota</taxon>
        <taxon>Clostridia</taxon>
        <taxon>Thermoanaerobacterales</taxon>
        <taxon>Thermoanaerobacteraceae</taxon>
        <taxon>Calorimonas</taxon>
    </lineage>
</organism>
<keyword evidence="4" id="KW-0762">Sugar transport</keyword>
<dbReference type="GO" id="GO:0016020">
    <property type="term" value="C:membrane"/>
    <property type="evidence" value="ECO:0007669"/>
    <property type="project" value="InterPro"/>
</dbReference>
<reference evidence="9 10" key="1">
    <citation type="submission" date="2019-08" db="EMBL/GenBank/DDBJ databases">
        <title>Calorimonas adulescens gen. nov., sp. nov., an anaerobic thermophilic bacterium from Sakhalin hot spring.</title>
        <authorList>
            <person name="Khomyakova M.A."/>
            <person name="Merkel A.Y."/>
            <person name="Novikov A."/>
            <person name="Bonch-Osmolovskaya E.A."/>
            <person name="Slobodkin A.I."/>
        </authorList>
    </citation>
    <scope>NUCLEOTIDE SEQUENCE [LARGE SCALE GENOMIC DNA]</scope>
    <source>
        <strain evidence="9 10">A05MB</strain>
    </source>
</reference>
<feature type="domain" description="PTS EIIA type-4" evidence="8">
    <location>
        <begin position="3"/>
        <end position="125"/>
    </location>
</feature>
<accession>A0A5D8QHB4</accession>
<keyword evidence="7" id="KW-0418">Kinase</keyword>
<proteinExistence type="predicted"/>
<dbReference type="PROSITE" id="PS51096">
    <property type="entry name" value="PTS_EIIA_TYPE_4"/>
    <property type="match status" value="1"/>
</dbReference>
<evidence type="ECO:0000256" key="5">
    <source>
        <dbReference type="ARBA" id="ARBA00022679"/>
    </source>
</evidence>
<name>A0A5D8QHB4_9THEO</name>
<protein>
    <submittedName>
        <fullName evidence="9">PTS fructose transporter subunit IIA</fullName>
    </submittedName>
</protein>
<dbReference type="RefSeq" id="WP_149544510.1">
    <property type="nucleotide sequence ID" value="NZ_VTPS01000003.1"/>
</dbReference>
<dbReference type="Gene3D" id="3.40.50.510">
    <property type="entry name" value="Phosphotransferase system, mannose-type IIA component"/>
    <property type="match status" value="1"/>
</dbReference>
<evidence type="ECO:0000256" key="7">
    <source>
        <dbReference type="ARBA" id="ARBA00022777"/>
    </source>
</evidence>
<dbReference type="InterPro" id="IPR004701">
    <property type="entry name" value="PTS_EIIA_man-typ"/>
</dbReference>
<dbReference type="EMBL" id="VTPS01000003">
    <property type="protein sequence ID" value="TZE82953.1"/>
    <property type="molecule type" value="Genomic_DNA"/>
</dbReference>
<evidence type="ECO:0000256" key="6">
    <source>
        <dbReference type="ARBA" id="ARBA00022683"/>
    </source>
</evidence>
<dbReference type="PANTHER" id="PTHR33799:SF1">
    <property type="entry name" value="PTS SYSTEM MANNOSE-SPECIFIC EIIAB COMPONENT-RELATED"/>
    <property type="match status" value="1"/>
</dbReference>